<proteinExistence type="inferred from homology"/>
<accession>A0A1B2ABG6</accession>
<keyword evidence="8 17" id="KW-0812">Transmembrane</keyword>
<evidence type="ECO:0000256" key="11">
    <source>
        <dbReference type="ARBA" id="ARBA00022840"/>
    </source>
</evidence>
<dbReference type="Proteomes" id="UP000092932">
    <property type="component" value="Chromosome"/>
</dbReference>
<evidence type="ECO:0000256" key="16">
    <source>
        <dbReference type="SAM" id="Coils"/>
    </source>
</evidence>
<evidence type="ECO:0000256" key="4">
    <source>
        <dbReference type="ARBA" id="ARBA00011903"/>
    </source>
</evidence>
<feature type="domain" description="AAA" evidence="19">
    <location>
        <begin position="550"/>
        <end position="680"/>
    </location>
</feature>
<evidence type="ECO:0000259" key="18">
    <source>
        <dbReference type="Pfam" id="PF02706"/>
    </source>
</evidence>
<keyword evidence="5" id="KW-1003">Cell membrane</keyword>
<evidence type="ECO:0000256" key="1">
    <source>
        <dbReference type="ARBA" id="ARBA00004429"/>
    </source>
</evidence>
<keyword evidence="21" id="KW-1185">Reference proteome</keyword>
<keyword evidence="16" id="KW-0175">Coiled coil</keyword>
<keyword evidence="14" id="KW-0829">Tyrosine-protein kinase</keyword>
<evidence type="ECO:0000256" key="9">
    <source>
        <dbReference type="ARBA" id="ARBA00022741"/>
    </source>
</evidence>
<evidence type="ECO:0000313" key="20">
    <source>
        <dbReference type="EMBL" id="ANY19428.1"/>
    </source>
</evidence>
<keyword evidence="11" id="KW-0067">ATP-binding</keyword>
<dbReference type="InterPro" id="IPR003856">
    <property type="entry name" value="LPS_length_determ_N"/>
</dbReference>
<dbReference type="Pfam" id="PF02706">
    <property type="entry name" value="Wzz"/>
    <property type="match status" value="1"/>
</dbReference>
<dbReference type="InterPro" id="IPR027417">
    <property type="entry name" value="P-loop_NTPase"/>
</dbReference>
<keyword evidence="6" id="KW-0997">Cell inner membrane</keyword>
<feature type="coiled-coil region" evidence="16">
    <location>
        <begin position="343"/>
        <end position="370"/>
    </location>
</feature>
<evidence type="ECO:0000256" key="8">
    <source>
        <dbReference type="ARBA" id="ARBA00022692"/>
    </source>
</evidence>
<feature type="domain" description="Polysaccharide chain length determinant N-terminal" evidence="18">
    <location>
        <begin position="31"/>
        <end position="123"/>
    </location>
</feature>
<dbReference type="SUPFAM" id="SSF52540">
    <property type="entry name" value="P-loop containing nucleoside triphosphate hydrolases"/>
    <property type="match status" value="1"/>
</dbReference>
<evidence type="ECO:0000259" key="19">
    <source>
        <dbReference type="Pfam" id="PF13614"/>
    </source>
</evidence>
<comment type="subcellular location">
    <subcellularLocation>
        <location evidence="1">Cell inner membrane</location>
        <topology evidence="1">Multi-pass membrane protein</topology>
    </subcellularLocation>
</comment>
<feature type="transmembrane region" description="Helical" evidence="17">
    <location>
        <begin position="46"/>
        <end position="65"/>
    </location>
</feature>
<dbReference type="RefSeq" id="WP_067676832.1">
    <property type="nucleotide sequence ID" value="NZ_CP016591.1"/>
</dbReference>
<evidence type="ECO:0000256" key="7">
    <source>
        <dbReference type="ARBA" id="ARBA00022679"/>
    </source>
</evidence>
<name>A0A1B2ABG6_9SPHN</name>
<dbReference type="STRING" id="692370.A6F68_00902"/>
<dbReference type="AlphaFoldDB" id="A0A1B2ABG6"/>
<dbReference type="InterPro" id="IPR050445">
    <property type="entry name" value="Bact_polysacc_biosynth/exp"/>
</dbReference>
<dbReference type="CDD" id="cd05387">
    <property type="entry name" value="BY-kinase"/>
    <property type="match status" value="1"/>
</dbReference>
<keyword evidence="13 17" id="KW-0472">Membrane</keyword>
<keyword evidence="10 20" id="KW-0418">Kinase</keyword>
<organism evidence="20 21">
    <name type="scientific">Tsuneonella dongtanensis</name>
    <dbReference type="NCBI Taxonomy" id="692370"/>
    <lineage>
        <taxon>Bacteria</taxon>
        <taxon>Pseudomonadati</taxon>
        <taxon>Pseudomonadota</taxon>
        <taxon>Alphaproteobacteria</taxon>
        <taxon>Sphingomonadales</taxon>
        <taxon>Erythrobacteraceae</taxon>
        <taxon>Tsuneonella</taxon>
    </lineage>
</organism>
<evidence type="ECO:0000256" key="14">
    <source>
        <dbReference type="ARBA" id="ARBA00023137"/>
    </source>
</evidence>
<evidence type="ECO:0000256" key="15">
    <source>
        <dbReference type="ARBA" id="ARBA00051245"/>
    </source>
</evidence>
<protein>
    <recommendedName>
        <fullName evidence="4">non-specific protein-tyrosine kinase</fullName>
        <ecNumber evidence="4">2.7.10.2</ecNumber>
    </recommendedName>
</protein>
<dbReference type="GO" id="GO:0004715">
    <property type="term" value="F:non-membrane spanning protein tyrosine kinase activity"/>
    <property type="evidence" value="ECO:0007669"/>
    <property type="project" value="UniProtKB-EC"/>
</dbReference>
<evidence type="ECO:0000256" key="2">
    <source>
        <dbReference type="ARBA" id="ARBA00007316"/>
    </source>
</evidence>
<reference evidence="20 21" key="1">
    <citation type="submission" date="2016-07" db="EMBL/GenBank/DDBJ databases">
        <title>Complete genome sequence of Altererythrobacter dongtanensis KCTC 22672, a type strain with esterase isolated from tidal flat.</title>
        <authorList>
            <person name="Cheng H."/>
            <person name="Wu Y.-H."/>
            <person name="Zhou P."/>
            <person name="Huo Y.-Y."/>
            <person name="Wang C.-S."/>
            <person name="Xu X.-W."/>
        </authorList>
    </citation>
    <scope>NUCLEOTIDE SEQUENCE [LARGE SCALE GENOMIC DNA]</scope>
    <source>
        <strain evidence="20 21">KCTC 22672</strain>
    </source>
</reference>
<keyword evidence="12 17" id="KW-1133">Transmembrane helix</keyword>
<dbReference type="GO" id="GO:0005886">
    <property type="term" value="C:plasma membrane"/>
    <property type="evidence" value="ECO:0007669"/>
    <property type="project" value="UniProtKB-SubCell"/>
</dbReference>
<dbReference type="EMBL" id="CP016591">
    <property type="protein sequence ID" value="ANY19428.1"/>
    <property type="molecule type" value="Genomic_DNA"/>
</dbReference>
<evidence type="ECO:0000256" key="5">
    <source>
        <dbReference type="ARBA" id="ARBA00022475"/>
    </source>
</evidence>
<dbReference type="KEGG" id="ado:A6F68_00902"/>
<evidence type="ECO:0000256" key="12">
    <source>
        <dbReference type="ARBA" id="ARBA00022989"/>
    </source>
</evidence>
<evidence type="ECO:0000256" key="13">
    <source>
        <dbReference type="ARBA" id="ARBA00023136"/>
    </source>
</evidence>
<evidence type="ECO:0000313" key="21">
    <source>
        <dbReference type="Proteomes" id="UP000092932"/>
    </source>
</evidence>
<dbReference type="Gene3D" id="3.40.50.300">
    <property type="entry name" value="P-loop containing nucleotide triphosphate hydrolases"/>
    <property type="match status" value="1"/>
</dbReference>
<gene>
    <name evidence="20" type="primary">ywqD_1</name>
    <name evidence="20" type="ORF">A6F68_00902</name>
</gene>
<comment type="catalytic activity">
    <reaction evidence="15">
        <text>L-tyrosyl-[protein] + ATP = O-phospho-L-tyrosyl-[protein] + ADP + H(+)</text>
        <dbReference type="Rhea" id="RHEA:10596"/>
        <dbReference type="Rhea" id="RHEA-COMP:10136"/>
        <dbReference type="Rhea" id="RHEA-COMP:20101"/>
        <dbReference type="ChEBI" id="CHEBI:15378"/>
        <dbReference type="ChEBI" id="CHEBI:30616"/>
        <dbReference type="ChEBI" id="CHEBI:46858"/>
        <dbReference type="ChEBI" id="CHEBI:61978"/>
        <dbReference type="ChEBI" id="CHEBI:456216"/>
        <dbReference type="EC" id="2.7.10.2"/>
    </reaction>
</comment>
<dbReference type="PANTHER" id="PTHR32309">
    <property type="entry name" value="TYROSINE-PROTEIN KINASE"/>
    <property type="match status" value="1"/>
</dbReference>
<keyword evidence="7 20" id="KW-0808">Transferase</keyword>
<dbReference type="NCBIfam" id="TIGR01007">
    <property type="entry name" value="eps_fam"/>
    <property type="match status" value="1"/>
</dbReference>
<keyword evidence="9" id="KW-0547">Nucleotide-binding</keyword>
<evidence type="ECO:0000256" key="17">
    <source>
        <dbReference type="SAM" id="Phobius"/>
    </source>
</evidence>
<dbReference type="GO" id="GO:0005524">
    <property type="term" value="F:ATP binding"/>
    <property type="evidence" value="ECO:0007669"/>
    <property type="project" value="UniProtKB-KW"/>
</dbReference>
<dbReference type="InterPro" id="IPR005702">
    <property type="entry name" value="Wzc-like_C"/>
</dbReference>
<comment type="similarity">
    <text evidence="3">Belongs to the etk/wzc family.</text>
</comment>
<evidence type="ECO:0000256" key="6">
    <source>
        <dbReference type="ARBA" id="ARBA00022519"/>
    </source>
</evidence>
<dbReference type="EC" id="2.7.10.2" evidence="4"/>
<evidence type="ECO:0000256" key="10">
    <source>
        <dbReference type="ARBA" id="ARBA00022777"/>
    </source>
</evidence>
<dbReference type="InterPro" id="IPR025669">
    <property type="entry name" value="AAA_dom"/>
</dbReference>
<sequence length="734" mass="79306">MDPIENKAPGNSWAERYLPGSDGGGEYQGTQISLQTVRGILWRQRYILVGVTALAVLAGFLMTIMQVPTFQATATVRADPEEADIFEGSSLAPDININRFGDYLSTLAMVIQSRSLAETVVDALDLADNPDVVGDIATVRPDGMSDAKWKERRRAVAVNVVHGGVQAEVPGSERVIAISYQSEDPQLAARIANGFAEAFLTDDLRRSIQKNEYAQAYLEKEILETRNRLETAERQALGYARANNIVGEAMLAPPVTGTATEQGAAPQTVAASSLASINSTYSAARANRINAEQRWRAAAAASPSELREVQASPVVQSIVARRATAQSELAEQRVRYGPSHPVVQELEAELATLDRQLARESSAIKEALRKEYLVAARQEEALGRELSNVSSKVLDEQERRVSFNALNGEVTGLRTQLQSLLDRYNQISASANVRPNTITLLDKATVPNRPVSPVLAKNLLIALILGAGLAVLLAALRETFDDRLRSAEDVERKLGVPLLGMTPLVEAEDLADPKGALAEAHASIRAAVGFTLPRRDHNILMVSSSQEQEGKSTTAISLATKFAALGQKVLLIDGDLRRPSLASALGYKRTDRGFAEVLAGQVRLQDALLPQTNPNLDVLPVGAIPPNPVEVVSSPRLDEFVAEQRKHYALIVIDSAPVIGLADAPLLARVCDGVIFVVESNRAHFGQAKAALRRLRESGTNVLGVVLTKFRALEAGESYGYGYKYYAYGDKQAA</sequence>
<dbReference type="Pfam" id="PF13614">
    <property type="entry name" value="AAA_31"/>
    <property type="match status" value="1"/>
</dbReference>
<dbReference type="OrthoDB" id="230260at2"/>
<dbReference type="PANTHER" id="PTHR32309:SF13">
    <property type="entry name" value="FERRIC ENTEROBACTIN TRANSPORT PROTEIN FEPE"/>
    <property type="match status" value="1"/>
</dbReference>
<evidence type="ECO:0000256" key="3">
    <source>
        <dbReference type="ARBA" id="ARBA00008883"/>
    </source>
</evidence>
<comment type="similarity">
    <text evidence="2">Belongs to the CpsD/CapB family.</text>
</comment>